<dbReference type="EMBL" id="BARW01035923">
    <property type="protein sequence ID" value="GAJ23726.1"/>
    <property type="molecule type" value="Genomic_DNA"/>
</dbReference>
<proteinExistence type="predicted"/>
<name>X1VXI1_9ZZZZ</name>
<organism evidence="1">
    <name type="scientific">marine sediment metagenome</name>
    <dbReference type="NCBI Taxonomy" id="412755"/>
    <lineage>
        <taxon>unclassified sequences</taxon>
        <taxon>metagenomes</taxon>
        <taxon>ecological metagenomes</taxon>
    </lineage>
</organism>
<gene>
    <name evidence="1" type="ORF">S12H4_55914</name>
</gene>
<accession>X1VXI1</accession>
<reference evidence="1" key="1">
    <citation type="journal article" date="2014" name="Front. Microbiol.">
        <title>High frequency of phylogenetically diverse reductive dehalogenase-homologous genes in deep subseafloor sedimentary metagenomes.</title>
        <authorList>
            <person name="Kawai M."/>
            <person name="Futagami T."/>
            <person name="Toyoda A."/>
            <person name="Takaki Y."/>
            <person name="Nishi S."/>
            <person name="Hori S."/>
            <person name="Arai W."/>
            <person name="Tsubouchi T."/>
            <person name="Morono Y."/>
            <person name="Uchiyama I."/>
            <person name="Ito T."/>
            <person name="Fujiyama A."/>
            <person name="Inagaki F."/>
            <person name="Takami H."/>
        </authorList>
    </citation>
    <scope>NUCLEOTIDE SEQUENCE</scope>
    <source>
        <strain evidence="1">Expedition CK06-06</strain>
    </source>
</reference>
<protein>
    <submittedName>
        <fullName evidence="1">Uncharacterized protein</fullName>
    </submittedName>
</protein>
<evidence type="ECO:0000313" key="1">
    <source>
        <dbReference type="EMBL" id="GAJ23726.1"/>
    </source>
</evidence>
<sequence length="77" mass="8696">EDGWFANCRAGRRRISGRVAGRIGTVFWDKARAGDFGSRFLNPTRAWLQVSFGRVIGEVIPGMEQARREMLGWEGEP</sequence>
<comment type="caution">
    <text evidence="1">The sequence shown here is derived from an EMBL/GenBank/DDBJ whole genome shotgun (WGS) entry which is preliminary data.</text>
</comment>
<dbReference type="AlphaFoldDB" id="X1VXI1"/>
<feature type="non-terminal residue" evidence="1">
    <location>
        <position position="1"/>
    </location>
</feature>